<evidence type="ECO:0000313" key="2">
    <source>
        <dbReference type="EMBL" id="KPX96038.1"/>
    </source>
</evidence>
<proteinExistence type="predicted"/>
<evidence type="ECO:0000259" key="1">
    <source>
        <dbReference type="Pfam" id="PF10137"/>
    </source>
</evidence>
<sequence>MVVMAEEYAGLSEVINRLEKYQDVSEEKLSAPTLLNEAAEEVAKSASGSWLGYHSRVYYRDFLPPEPGANFSKISGFRPHYGDGTTGDWAEYVFDDVLDYIDEIAESPDLSEAHSYKKEGEKLFAEAKQESEVCLRVFLSEVNDTYVESLLEELGAVKILPDDLFIKIAGPKGQFRSSDNLAISQGIQTPPHVSVAAKAFSFRLPHEAIGRLLPVLKKAYSYILRSRKKMVKDSLVGTNVFIGHGRSHVWRDLKDFVTERLKLPFDEFNRVPVAGITNIARLSEMLDSAVVAFIVMTAEDEQADGKMEARTNVIHEVGLFQGRLGFTRAIVLLEEGCEEFSNIQGLGQIRFPKGDIKSRFEEIRQVLEREKIIES</sequence>
<dbReference type="Proteomes" id="UP000050420">
    <property type="component" value="Unassembled WGS sequence"/>
</dbReference>
<dbReference type="InterPro" id="IPR019302">
    <property type="entry name" value="CAP12/PCTIR_TIR_dom"/>
</dbReference>
<feature type="domain" description="CD-NTase-associated protein 12/Pycsar effector protein TIR" evidence="1">
    <location>
        <begin position="239"/>
        <end position="351"/>
    </location>
</feature>
<dbReference type="AlphaFoldDB" id="A0A0P9V0N3"/>
<name>A0A0P9V0N3_PSEA0</name>
<dbReference type="Pfam" id="PF10137">
    <property type="entry name" value="CAP12-PCTIR_TIR"/>
    <property type="match status" value="1"/>
</dbReference>
<evidence type="ECO:0000313" key="3">
    <source>
        <dbReference type="Proteomes" id="UP000050420"/>
    </source>
</evidence>
<protein>
    <recommendedName>
        <fullName evidence="1">CD-NTase-associated protein 12/Pycsar effector protein TIR domain-containing protein</fullName>
    </recommendedName>
</protein>
<dbReference type="EMBL" id="LJQU01000224">
    <property type="protein sequence ID" value="KPX96038.1"/>
    <property type="molecule type" value="Genomic_DNA"/>
</dbReference>
<reference evidence="2 3" key="1">
    <citation type="submission" date="2015-09" db="EMBL/GenBank/DDBJ databases">
        <title>Genome announcement of multiple Pseudomonas syringae strains.</title>
        <authorList>
            <person name="Thakur S."/>
            <person name="Wang P.W."/>
            <person name="Gong Y."/>
            <person name="Weir B.S."/>
            <person name="Guttman D.S."/>
        </authorList>
    </citation>
    <scope>NUCLEOTIDE SEQUENCE [LARGE SCALE GENOMIC DNA]</scope>
    <source>
        <strain evidence="2 3">ICMP4331</strain>
    </source>
</reference>
<comment type="caution">
    <text evidence="2">The sequence shown here is derived from an EMBL/GenBank/DDBJ whole genome shotgun (WGS) entry which is preliminary data.</text>
</comment>
<gene>
    <name evidence="2" type="ORF">ALO63_00107</name>
</gene>
<accession>A0A0P9V0N3</accession>
<dbReference type="GO" id="GO:0050135">
    <property type="term" value="F:NADP+ nucleosidase activity"/>
    <property type="evidence" value="ECO:0007669"/>
    <property type="project" value="InterPro"/>
</dbReference>
<organism evidence="2 3">
    <name type="scientific">Pseudomonas amygdali pv. mori</name>
    <dbReference type="NCBI Taxonomy" id="34065"/>
    <lineage>
        <taxon>Bacteria</taxon>
        <taxon>Pseudomonadati</taxon>
        <taxon>Pseudomonadota</taxon>
        <taxon>Gammaproteobacteria</taxon>
        <taxon>Pseudomonadales</taxon>
        <taxon>Pseudomonadaceae</taxon>
        <taxon>Pseudomonas</taxon>
        <taxon>Pseudomonas amygdali</taxon>
    </lineage>
</organism>
<dbReference type="PATRIC" id="fig|34065.5.peg.155"/>